<dbReference type="Proteomes" id="UP000034006">
    <property type="component" value="Unassembled WGS sequence"/>
</dbReference>
<feature type="transmembrane region" description="Helical" evidence="8">
    <location>
        <begin position="258"/>
        <end position="276"/>
    </location>
</feature>
<keyword evidence="3 11" id="KW-0328">Glycosyltransferase</keyword>
<protein>
    <submittedName>
        <fullName evidence="11">Dolichyl-phosphate beta-D-mannosyltransferase</fullName>
    </submittedName>
</protein>
<dbReference type="GO" id="GO:0004582">
    <property type="term" value="F:dolichyl-phosphate beta-D-mannosyltransferase activity"/>
    <property type="evidence" value="ECO:0007669"/>
    <property type="project" value="InterPro"/>
</dbReference>
<dbReference type="GO" id="GO:0016020">
    <property type="term" value="C:membrane"/>
    <property type="evidence" value="ECO:0007669"/>
    <property type="project" value="UniProtKB-SubCell"/>
</dbReference>
<evidence type="ECO:0000256" key="2">
    <source>
        <dbReference type="ARBA" id="ARBA00006739"/>
    </source>
</evidence>
<feature type="domain" description="GtrA/DPMS transmembrane" evidence="10">
    <location>
        <begin position="260"/>
        <end position="389"/>
    </location>
</feature>
<evidence type="ECO:0000256" key="7">
    <source>
        <dbReference type="ARBA" id="ARBA00023136"/>
    </source>
</evidence>
<reference evidence="11 12" key="1">
    <citation type="journal article" date="2015" name="Nature">
        <title>rRNA introns, odd ribosomes, and small enigmatic genomes across a large radiation of phyla.</title>
        <authorList>
            <person name="Brown C.T."/>
            <person name="Hug L.A."/>
            <person name="Thomas B.C."/>
            <person name="Sharon I."/>
            <person name="Castelle C.J."/>
            <person name="Singh A."/>
            <person name="Wilkins M.J."/>
            <person name="Williams K.H."/>
            <person name="Banfield J.F."/>
        </authorList>
    </citation>
    <scope>NUCLEOTIDE SEQUENCE [LARGE SCALE GENOMIC DNA]</scope>
</reference>
<evidence type="ECO:0000313" key="11">
    <source>
        <dbReference type="EMBL" id="KKT52177.1"/>
    </source>
</evidence>
<dbReference type="EMBL" id="LCIH01000003">
    <property type="protein sequence ID" value="KKT52177.1"/>
    <property type="molecule type" value="Genomic_DNA"/>
</dbReference>
<evidence type="ECO:0000313" key="12">
    <source>
        <dbReference type="Proteomes" id="UP000034006"/>
    </source>
</evidence>
<evidence type="ECO:0000256" key="1">
    <source>
        <dbReference type="ARBA" id="ARBA00004141"/>
    </source>
</evidence>
<dbReference type="Pfam" id="PF00535">
    <property type="entry name" value="Glycos_transf_2"/>
    <property type="match status" value="1"/>
</dbReference>
<organism evidence="11 12">
    <name type="scientific">Candidatus Collierbacteria bacterium GW2011_GWB2_44_22</name>
    <dbReference type="NCBI Taxonomy" id="1618387"/>
    <lineage>
        <taxon>Bacteria</taxon>
        <taxon>Candidatus Collieribacteriota</taxon>
    </lineage>
</organism>
<dbReference type="STRING" id="1618387.UW44_C0003G0020"/>
<feature type="transmembrane region" description="Helical" evidence="8">
    <location>
        <begin position="336"/>
        <end position="359"/>
    </location>
</feature>
<evidence type="ECO:0000259" key="10">
    <source>
        <dbReference type="Pfam" id="PF04138"/>
    </source>
</evidence>
<feature type="transmembrane region" description="Helical" evidence="8">
    <location>
        <begin position="365"/>
        <end position="387"/>
    </location>
</feature>
<evidence type="ECO:0000259" key="9">
    <source>
        <dbReference type="Pfam" id="PF00535"/>
    </source>
</evidence>
<dbReference type="InterPro" id="IPR001173">
    <property type="entry name" value="Glyco_trans_2-like"/>
</dbReference>
<evidence type="ECO:0000256" key="3">
    <source>
        <dbReference type="ARBA" id="ARBA00022676"/>
    </source>
</evidence>
<feature type="transmembrane region" description="Helical" evidence="8">
    <location>
        <begin position="296"/>
        <end position="316"/>
    </location>
</feature>
<evidence type="ECO:0000256" key="6">
    <source>
        <dbReference type="ARBA" id="ARBA00022989"/>
    </source>
</evidence>
<proteinExistence type="inferred from homology"/>
<evidence type="ECO:0000256" key="8">
    <source>
        <dbReference type="SAM" id="Phobius"/>
    </source>
</evidence>
<dbReference type="PANTHER" id="PTHR43398">
    <property type="entry name" value="DOLICHOL-PHOSPHATE MANNOSYLTRANSFERASE SUBUNIT 1"/>
    <property type="match status" value="1"/>
</dbReference>
<evidence type="ECO:0000256" key="5">
    <source>
        <dbReference type="ARBA" id="ARBA00022692"/>
    </source>
</evidence>
<feature type="domain" description="Glycosyltransferase 2-like" evidence="9">
    <location>
        <begin position="9"/>
        <end position="146"/>
    </location>
</feature>
<evidence type="ECO:0000256" key="4">
    <source>
        <dbReference type="ARBA" id="ARBA00022679"/>
    </source>
</evidence>
<keyword evidence="5 8" id="KW-0812">Transmembrane</keyword>
<dbReference type="SUPFAM" id="SSF53448">
    <property type="entry name" value="Nucleotide-diphospho-sugar transferases"/>
    <property type="match status" value="1"/>
</dbReference>
<comment type="subcellular location">
    <subcellularLocation>
        <location evidence="1">Membrane</location>
        <topology evidence="1">Multi-pass membrane protein</topology>
    </subcellularLocation>
</comment>
<accession>A0A0G1K797</accession>
<gene>
    <name evidence="11" type="ORF">UW44_C0003G0020</name>
</gene>
<keyword evidence="4 11" id="KW-0808">Transferase</keyword>
<name>A0A0G1K797_9BACT</name>
<dbReference type="GO" id="GO:0000271">
    <property type="term" value="P:polysaccharide biosynthetic process"/>
    <property type="evidence" value="ECO:0007669"/>
    <property type="project" value="InterPro"/>
</dbReference>
<keyword evidence="7 8" id="KW-0472">Membrane</keyword>
<sequence>MNKLPIAVVVIPTYNEAGSIGKMLDHLFTETFPGIKDWSCKVLVVDDTSPDGTYKVVQAKQKKYANLYLSLSAKKSGIGGAYVRGFRYAMKELGADVVIEFDGDFQHPPKTIPLLLNEIADGYDYVLGSRKIKGGSNPKGWGFKRLFFSEVGGLVARFVLFFPTKNFFRITDPTTGLKASRVKEFVDTMDMDHLYSRSFGYKLEFLYKMVQLGAKIKEVPLRFYARTAGESKIEPQTAKDIFRTVFLLRWFDPTTQKFLKFGIIGLFGFVINKVGLDTFAKLLSNLISVVGIRNTVANALAAEVSIISNFILNNLWTFKNEKLVWGTKLVRKFTTFNLSSVVSGIILPSLVIGLGTQIFGDQYRFLFLIIGVFFITVPLNWFIYNLVIWKKR</sequence>
<dbReference type="InterPro" id="IPR039528">
    <property type="entry name" value="DPM1-like"/>
</dbReference>
<dbReference type="Gene3D" id="3.90.550.10">
    <property type="entry name" value="Spore Coat Polysaccharide Biosynthesis Protein SpsA, Chain A"/>
    <property type="match status" value="1"/>
</dbReference>
<dbReference type="Pfam" id="PF04138">
    <property type="entry name" value="GtrA_DPMS_TM"/>
    <property type="match status" value="1"/>
</dbReference>
<dbReference type="GO" id="GO:0009247">
    <property type="term" value="P:glycolipid biosynthetic process"/>
    <property type="evidence" value="ECO:0007669"/>
    <property type="project" value="TreeGrafter"/>
</dbReference>
<dbReference type="InterPro" id="IPR007267">
    <property type="entry name" value="GtrA_DPMS_TM"/>
</dbReference>
<keyword evidence="6 8" id="KW-1133">Transmembrane helix</keyword>
<dbReference type="InterPro" id="IPR029044">
    <property type="entry name" value="Nucleotide-diphossugar_trans"/>
</dbReference>
<dbReference type="PANTHER" id="PTHR43398:SF1">
    <property type="entry name" value="DOLICHOL-PHOSPHATE MANNOSYLTRANSFERASE SUBUNIT 1"/>
    <property type="match status" value="1"/>
</dbReference>
<dbReference type="AlphaFoldDB" id="A0A0G1K797"/>
<comment type="similarity">
    <text evidence="2">Belongs to the glycosyltransferase 2 family.</text>
</comment>
<comment type="caution">
    <text evidence="11">The sequence shown here is derived from an EMBL/GenBank/DDBJ whole genome shotgun (WGS) entry which is preliminary data.</text>
</comment>